<dbReference type="KEGG" id="cbw:RR42_m1443"/>
<gene>
    <name evidence="2" type="ORF">RR42_m1443</name>
</gene>
<dbReference type="Proteomes" id="UP000031843">
    <property type="component" value="Chromosome main"/>
</dbReference>
<accession>A0A0C4Y9C4</accession>
<organism evidence="2 3">
    <name type="scientific">Cupriavidus basilensis</name>
    <dbReference type="NCBI Taxonomy" id="68895"/>
    <lineage>
        <taxon>Bacteria</taxon>
        <taxon>Pseudomonadati</taxon>
        <taxon>Pseudomonadota</taxon>
        <taxon>Betaproteobacteria</taxon>
        <taxon>Burkholderiales</taxon>
        <taxon>Burkholderiaceae</taxon>
        <taxon>Cupriavidus</taxon>
    </lineage>
</organism>
<evidence type="ECO:0000256" key="1">
    <source>
        <dbReference type="SAM" id="MobiDB-lite"/>
    </source>
</evidence>
<feature type="compositionally biased region" description="Basic and acidic residues" evidence="1">
    <location>
        <begin position="45"/>
        <end position="56"/>
    </location>
</feature>
<feature type="region of interest" description="Disordered" evidence="1">
    <location>
        <begin position="45"/>
        <end position="97"/>
    </location>
</feature>
<dbReference type="STRING" id="68895.RR42_m1443"/>
<dbReference type="EMBL" id="CP010536">
    <property type="protein sequence ID" value="AJG18844.1"/>
    <property type="molecule type" value="Genomic_DNA"/>
</dbReference>
<protein>
    <submittedName>
        <fullName evidence="2">Uncharacterized protein</fullName>
    </submittedName>
</protein>
<evidence type="ECO:0000313" key="3">
    <source>
        <dbReference type="Proteomes" id="UP000031843"/>
    </source>
</evidence>
<name>A0A0C4Y9C4_9BURK</name>
<sequence length="113" mass="12922">MLHGNQVLPTWNRRRGCKCGCRGGRVRHNRQCRRGRIAATGIRDSYGRDDARDDHRVQHRTGARAANRDRYRTGIPGTAVSHRNAGDDTTRDGRRQNCSGPCRCRRLRDVDEL</sequence>
<dbReference type="AlphaFoldDB" id="A0A0C4Y9C4"/>
<proteinExistence type="predicted"/>
<reference evidence="2 3" key="1">
    <citation type="journal article" date="2015" name="Genome Announc.">
        <title>Complete Genome Sequence of Cupriavidus basilensis 4G11, Isolated from the Oak Ridge Field Research Center Site.</title>
        <authorList>
            <person name="Ray J."/>
            <person name="Waters R.J."/>
            <person name="Skerker J.M."/>
            <person name="Kuehl J.V."/>
            <person name="Price M.N."/>
            <person name="Huang J."/>
            <person name="Chakraborty R."/>
            <person name="Arkin A.P."/>
            <person name="Deutschbauer A."/>
        </authorList>
    </citation>
    <scope>NUCLEOTIDE SEQUENCE [LARGE SCALE GENOMIC DNA]</scope>
    <source>
        <strain evidence="2">4G11</strain>
    </source>
</reference>
<keyword evidence="3" id="KW-1185">Reference proteome</keyword>
<feature type="compositionally biased region" description="Basic and acidic residues" evidence="1">
    <location>
        <begin position="84"/>
        <end position="95"/>
    </location>
</feature>
<evidence type="ECO:0000313" key="2">
    <source>
        <dbReference type="EMBL" id="AJG18844.1"/>
    </source>
</evidence>